<reference evidence="3 4" key="1">
    <citation type="submission" date="2016-11" db="EMBL/GenBank/DDBJ databases">
        <authorList>
            <person name="Varghese N."/>
            <person name="Submissions S."/>
        </authorList>
    </citation>
    <scope>NUCLEOTIDE SEQUENCE [LARGE SCALE GENOMIC DNA]</scope>
    <source>
        <strain evidence="3 4">NFR18</strain>
    </source>
</reference>
<protein>
    <recommendedName>
        <fullName evidence="2">DUF5610 domain-containing protein</fullName>
    </recommendedName>
</protein>
<dbReference type="Proteomes" id="UP000182489">
    <property type="component" value="Unassembled WGS sequence"/>
</dbReference>
<feature type="domain" description="DUF5610" evidence="2">
    <location>
        <begin position="66"/>
        <end position="184"/>
    </location>
</feature>
<comment type="caution">
    <text evidence="3">The sequence shown here is derived from an EMBL/GenBank/DDBJ whole genome shotgun (WGS) entry which is preliminary data.</text>
</comment>
<dbReference type="EMBL" id="FPKH01000002">
    <property type="protein sequence ID" value="SFX64783.1"/>
    <property type="molecule type" value="Genomic_DNA"/>
</dbReference>
<accession>A0AB38C8G5</accession>
<name>A0AB38C8G5_9BURK</name>
<evidence type="ECO:0000259" key="2">
    <source>
        <dbReference type="Pfam" id="PF18433"/>
    </source>
</evidence>
<feature type="region of interest" description="Disordered" evidence="1">
    <location>
        <begin position="189"/>
        <end position="209"/>
    </location>
</feature>
<evidence type="ECO:0000313" key="4">
    <source>
        <dbReference type="Proteomes" id="UP000182489"/>
    </source>
</evidence>
<proteinExistence type="predicted"/>
<gene>
    <name evidence="3" type="ORF">SAMN03097694_2743</name>
</gene>
<dbReference type="AlphaFoldDB" id="A0AB38C8G5"/>
<evidence type="ECO:0000313" key="3">
    <source>
        <dbReference type="EMBL" id="SFX64783.1"/>
    </source>
</evidence>
<feature type="compositionally biased region" description="Polar residues" evidence="1">
    <location>
        <begin position="9"/>
        <end position="20"/>
    </location>
</feature>
<dbReference type="RefSeq" id="WP_254798468.1">
    <property type="nucleotide sequence ID" value="NZ_FPKH01000002.1"/>
</dbReference>
<dbReference type="InterPro" id="IPR041651">
    <property type="entry name" value="DUF5610"/>
</dbReference>
<sequence length="209" mass="21907">MSIPIAAGGNSNPSVTSVSTGVAGKDDKVQQKDGINAEMSVNDRTKLQLNASIMQASLNVSIGSENEPLALLYKTAITNINEALKGQYGDDAIQNAASQDNSAEATASRIVSLSTGFFDAFKKQNPDLDDDAALTKFMDTISGGMEKGFKEARDILEGLKVLGGDIAGNIDKTYELVQKGYADFIAAHSSKKDDAAKPDATKPADSKAA</sequence>
<evidence type="ECO:0000256" key="1">
    <source>
        <dbReference type="SAM" id="MobiDB-lite"/>
    </source>
</evidence>
<organism evidence="3 4">
    <name type="scientific">Janthinobacterium lividum</name>
    <dbReference type="NCBI Taxonomy" id="29581"/>
    <lineage>
        <taxon>Bacteria</taxon>
        <taxon>Pseudomonadati</taxon>
        <taxon>Pseudomonadota</taxon>
        <taxon>Betaproteobacteria</taxon>
        <taxon>Burkholderiales</taxon>
        <taxon>Oxalobacteraceae</taxon>
        <taxon>Janthinobacterium</taxon>
    </lineage>
</organism>
<dbReference type="Pfam" id="PF18433">
    <property type="entry name" value="DUF5610"/>
    <property type="match status" value="1"/>
</dbReference>
<dbReference type="Gene3D" id="1.10.132.90">
    <property type="match status" value="1"/>
</dbReference>
<feature type="compositionally biased region" description="Basic and acidic residues" evidence="1">
    <location>
        <begin position="190"/>
        <end position="209"/>
    </location>
</feature>
<feature type="region of interest" description="Disordered" evidence="1">
    <location>
        <begin position="1"/>
        <end position="27"/>
    </location>
</feature>